<evidence type="ECO:0000313" key="1">
    <source>
        <dbReference type="EMBL" id="GEK97403.1"/>
    </source>
</evidence>
<evidence type="ECO:0000313" key="2">
    <source>
        <dbReference type="Proteomes" id="UP000321079"/>
    </source>
</evidence>
<keyword evidence="2" id="KW-1185">Reference proteome</keyword>
<dbReference type="AlphaFoldDB" id="A0A511BCT1"/>
<accession>A0A511BCT1</accession>
<organism evidence="1 2">
    <name type="scientific">Gluconobacter kanchanaburiensis NBRC 103587</name>
    <dbReference type="NCBI Taxonomy" id="1307948"/>
    <lineage>
        <taxon>Bacteria</taxon>
        <taxon>Pseudomonadati</taxon>
        <taxon>Pseudomonadota</taxon>
        <taxon>Alphaproteobacteria</taxon>
        <taxon>Acetobacterales</taxon>
        <taxon>Acetobacteraceae</taxon>
        <taxon>Gluconobacter</taxon>
    </lineage>
</organism>
<dbReference type="Proteomes" id="UP000321079">
    <property type="component" value="Unassembled WGS sequence"/>
</dbReference>
<comment type="caution">
    <text evidence="1">The sequence shown here is derived from an EMBL/GenBank/DDBJ whole genome shotgun (WGS) entry which is preliminary data.</text>
</comment>
<dbReference type="EMBL" id="BJVA01000025">
    <property type="protein sequence ID" value="GEK97403.1"/>
    <property type="molecule type" value="Genomic_DNA"/>
</dbReference>
<dbReference type="OrthoDB" id="7270258at2"/>
<sequence>MGILELLRGAAANCSAEDFLAQRGTLLEMSCAANDAVVTPRNPGRLSYALRLAIAARISGQCKVDTLRQIYLERLAGLPESDEWNAVADTSAQPRMDIFTAAIVAYSDLVTLRPAEATRKDIVILQKSGLEDADIVQVAELVACINYLTRLVPGLRALETAS</sequence>
<evidence type="ECO:0008006" key="3">
    <source>
        <dbReference type="Google" id="ProtNLM"/>
    </source>
</evidence>
<reference evidence="1 2" key="1">
    <citation type="submission" date="2019-07" db="EMBL/GenBank/DDBJ databases">
        <title>Whole genome shotgun sequence of Gluconobacter kanchanaburiensis NBRC 103587.</title>
        <authorList>
            <person name="Hosoyama A."/>
            <person name="Uohara A."/>
            <person name="Ohji S."/>
            <person name="Ichikawa N."/>
        </authorList>
    </citation>
    <scope>NUCLEOTIDE SEQUENCE [LARGE SCALE GENOMIC DNA]</scope>
    <source>
        <strain evidence="1 2">NBRC 103587</strain>
    </source>
</reference>
<dbReference type="InterPro" id="IPR029032">
    <property type="entry name" value="AhpD-like"/>
</dbReference>
<dbReference type="Gene3D" id="1.20.1290.10">
    <property type="entry name" value="AhpD-like"/>
    <property type="match status" value="1"/>
</dbReference>
<gene>
    <name evidence="1" type="ORF">GKA01_26000</name>
</gene>
<dbReference type="SUPFAM" id="SSF69118">
    <property type="entry name" value="AhpD-like"/>
    <property type="match status" value="1"/>
</dbReference>
<name>A0A511BCT1_9PROT</name>
<protein>
    <recommendedName>
        <fullName evidence="3">CMD domain protein</fullName>
    </recommendedName>
</protein>
<dbReference type="RefSeq" id="WP_146863933.1">
    <property type="nucleotide sequence ID" value="NZ_BARK01000035.1"/>
</dbReference>
<proteinExistence type="predicted"/>